<sequence>MLTTDDAERREYYRINDRIALEITPLAPGFTEAENTAAASLFGLLSELHLSDFESQHLLRQVGDANRALAALLRAQNKRIELLTQVMAQSILGSIGEPQPVVLSEAGLEFHYAQPLAPGSLLALKMALMPQALGVMLQARVVRCDRAHEGHFDVGVAFVDASDAQRQLLARYVLQTQAAERRRAASAETYPLHAAH</sequence>
<reference evidence="2 3" key="1">
    <citation type="journal article" date="2020" name="Insects">
        <title>Bacteria Belonging to Pseudomonas typographi sp. nov. from the Bark Beetle Ips typographus Have Genomic Potential to Aid in the Host Ecology.</title>
        <authorList>
            <person name="Peral-Aranega E."/>
            <person name="Saati-Santamaria Z."/>
            <person name="Kolarik M."/>
            <person name="Rivas R."/>
            <person name="Garcia-Fraile P."/>
        </authorList>
    </citation>
    <scope>NUCLEOTIDE SEQUENCE [LARGE SCALE GENOMIC DNA]</scope>
    <source>
        <strain evidence="2 3">CA3A</strain>
    </source>
</reference>
<dbReference type="Pfam" id="PF07238">
    <property type="entry name" value="PilZ"/>
    <property type="match status" value="1"/>
</dbReference>
<comment type="caution">
    <text evidence="2">The sequence shown here is derived from an EMBL/GenBank/DDBJ whole genome shotgun (WGS) entry which is preliminary data.</text>
</comment>
<name>A0ABR7Z7Z5_9PSED</name>
<keyword evidence="3" id="KW-1185">Reference proteome</keyword>
<evidence type="ECO:0000313" key="2">
    <source>
        <dbReference type="EMBL" id="MBD1601655.1"/>
    </source>
</evidence>
<dbReference type="EMBL" id="JAAOCA010000039">
    <property type="protein sequence ID" value="MBD1601655.1"/>
    <property type="molecule type" value="Genomic_DNA"/>
</dbReference>
<dbReference type="Gene3D" id="2.40.10.220">
    <property type="entry name" value="predicted glycosyltransferase like domains"/>
    <property type="match status" value="1"/>
</dbReference>
<dbReference type="Proteomes" id="UP000805841">
    <property type="component" value="Unassembled WGS sequence"/>
</dbReference>
<dbReference type="RefSeq" id="WP_190425306.1">
    <property type="nucleotide sequence ID" value="NZ_JAAOCA010000039.1"/>
</dbReference>
<proteinExistence type="predicted"/>
<protein>
    <submittedName>
        <fullName evidence="2">PilZ domain-containing protein</fullName>
    </submittedName>
</protein>
<feature type="domain" description="PilZ" evidence="1">
    <location>
        <begin position="101"/>
        <end position="175"/>
    </location>
</feature>
<accession>A0ABR7Z7Z5</accession>
<evidence type="ECO:0000313" key="3">
    <source>
        <dbReference type="Proteomes" id="UP000805841"/>
    </source>
</evidence>
<organism evidence="2 3">
    <name type="scientific">Pseudomonas typographi</name>
    <dbReference type="NCBI Taxonomy" id="2715964"/>
    <lineage>
        <taxon>Bacteria</taxon>
        <taxon>Pseudomonadati</taxon>
        <taxon>Pseudomonadota</taxon>
        <taxon>Gammaproteobacteria</taxon>
        <taxon>Pseudomonadales</taxon>
        <taxon>Pseudomonadaceae</taxon>
        <taxon>Pseudomonas</taxon>
    </lineage>
</organism>
<dbReference type="InterPro" id="IPR009875">
    <property type="entry name" value="PilZ_domain"/>
</dbReference>
<gene>
    <name evidence="2" type="ORF">HAQ05_23550</name>
</gene>
<evidence type="ECO:0000259" key="1">
    <source>
        <dbReference type="Pfam" id="PF07238"/>
    </source>
</evidence>